<proteinExistence type="predicted"/>
<dbReference type="AlphaFoldDB" id="A0A5E4R0B7"/>
<keyword evidence="2" id="KW-1185">Reference proteome</keyword>
<organism evidence="1 2">
    <name type="scientific">Leptidea sinapis</name>
    <dbReference type="NCBI Taxonomy" id="189913"/>
    <lineage>
        <taxon>Eukaryota</taxon>
        <taxon>Metazoa</taxon>
        <taxon>Ecdysozoa</taxon>
        <taxon>Arthropoda</taxon>
        <taxon>Hexapoda</taxon>
        <taxon>Insecta</taxon>
        <taxon>Pterygota</taxon>
        <taxon>Neoptera</taxon>
        <taxon>Endopterygota</taxon>
        <taxon>Lepidoptera</taxon>
        <taxon>Glossata</taxon>
        <taxon>Ditrysia</taxon>
        <taxon>Papilionoidea</taxon>
        <taxon>Pieridae</taxon>
        <taxon>Dismorphiinae</taxon>
        <taxon>Leptidea</taxon>
    </lineage>
</organism>
<reference evidence="1 2" key="1">
    <citation type="submission" date="2017-07" db="EMBL/GenBank/DDBJ databases">
        <authorList>
            <person name="Talla V."/>
            <person name="Backstrom N."/>
        </authorList>
    </citation>
    <scope>NUCLEOTIDE SEQUENCE [LARGE SCALE GENOMIC DNA]</scope>
</reference>
<name>A0A5E4R0B7_9NEOP</name>
<accession>A0A5E4R0B7</accession>
<protein>
    <submittedName>
        <fullName evidence="1">Uncharacterized protein</fullName>
    </submittedName>
</protein>
<gene>
    <name evidence="1" type="ORF">LSINAPIS_LOCUS12789</name>
</gene>
<dbReference type="Proteomes" id="UP000324832">
    <property type="component" value="Unassembled WGS sequence"/>
</dbReference>
<dbReference type="EMBL" id="FZQP02006177">
    <property type="protein sequence ID" value="VVD02613.1"/>
    <property type="molecule type" value="Genomic_DNA"/>
</dbReference>
<evidence type="ECO:0000313" key="1">
    <source>
        <dbReference type="EMBL" id="VVD02613.1"/>
    </source>
</evidence>
<evidence type="ECO:0000313" key="2">
    <source>
        <dbReference type="Proteomes" id="UP000324832"/>
    </source>
</evidence>
<sequence>MFAFWCWNHLYNLKNHAAHEYRAEKRGMDAQRGSRNCRLINKQHSSEAKARKWGGKIIHNDKNSNQLQLSLMLTQPCVPIFFTPYG</sequence>